<comment type="caution">
    <text evidence="1">The sequence shown here is derived from an EMBL/GenBank/DDBJ whole genome shotgun (WGS) entry which is preliminary data.</text>
</comment>
<dbReference type="AlphaFoldDB" id="A0A943HJT3"/>
<accession>A0A943HJT3</accession>
<dbReference type="InterPro" id="IPR026906">
    <property type="entry name" value="LRR_5"/>
</dbReference>
<dbReference type="InterPro" id="IPR032675">
    <property type="entry name" value="LRR_dom_sf"/>
</dbReference>
<dbReference type="Pfam" id="PF13306">
    <property type="entry name" value="LRR_5"/>
    <property type="match status" value="1"/>
</dbReference>
<dbReference type="Proteomes" id="UP000759273">
    <property type="component" value="Unassembled WGS sequence"/>
</dbReference>
<dbReference type="EMBL" id="JAGZGG010000004">
    <property type="protein sequence ID" value="MBS5331445.1"/>
    <property type="molecule type" value="Genomic_DNA"/>
</dbReference>
<name>A0A943HJT3_9FIRM</name>
<reference evidence="1" key="1">
    <citation type="submission" date="2021-02" db="EMBL/GenBank/DDBJ databases">
        <title>Infant gut strain persistence is associated with maternal origin, phylogeny, and functional potential including surface adhesion and iron acquisition.</title>
        <authorList>
            <person name="Lou Y.C."/>
        </authorList>
    </citation>
    <scope>NUCLEOTIDE SEQUENCE</scope>
    <source>
        <strain evidence="1">L3_101_000M1_dasL3_101_000M1_concoct_87</strain>
    </source>
</reference>
<dbReference type="Gene3D" id="3.80.10.10">
    <property type="entry name" value="Ribonuclease Inhibitor"/>
    <property type="match status" value="1"/>
</dbReference>
<protein>
    <submittedName>
        <fullName evidence="1">Leucine-rich repeat protein</fullName>
    </submittedName>
</protein>
<organism evidence="1 2">
    <name type="scientific">Subdoligranulum variabile</name>
    <dbReference type="NCBI Taxonomy" id="214851"/>
    <lineage>
        <taxon>Bacteria</taxon>
        <taxon>Bacillati</taxon>
        <taxon>Bacillota</taxon>
        <taxon>Clostridia</taxon>
        <taxon>Eubacteriales</taxon>
        <taxon>Oscillospiraceae</taxon>
        <taxon>Subdoligranulum</taxon>
    </lineage>
</organism>
<gene>
    <name evidence="1" type="ORF">KHY36_02820</name>
</gene>
<evidence type="ECO:0000313" key="1">
    <source>
        <dbReference type="EMBL" id="MBS5331445.1"/>
    </source>
</evidence>
<proteinExistence type="predicted"/>
<sequence length="299" mass="32202">MTVFWEPCAGGVRVLRLLGDTPCPAVPGVIGGLLVVEIGPYCFAEKPVRPGAQCTGTDTHEITGNFVEEVTLPDTVRVLHSAAFYNCRKLRRVTLGAGVESLGSDLFTNCRQLRVFTLRAAADAPTGLKKLLGAVSADITAELDGARLFYPEYSEFLDENTPAHIFNHSIEGEGYRMRQCFTPGGAVDYAAFDASFTQACVGESADTLCRLALGRLVQPFGLSDNARADYELYLTAHPADAFKLAIDTRDEAALRLLVGLGLPTADAAVYCSRAGWSAGAAILLGRPKRVKKTYDFEDL</sequence>
<evidence type="ECO:0000313" key="2">
    <source>
        <dbReference type="Proteomes" id="UP000759273"/>
    </source>
</evidence>